<organism evidence="9 10">
    <name type="scientific">Saitozyma podzolica</name>
    <dbReference type="NCBI Taxonomy" id="1890683"/>
    <lineage>
        <taxon>Eukaryota</taxon>
        <taxon>Fungi</taxon>
        <taxon>Dikarya</taxon>
        <taxon>Basidiomycota</taxon>
        <taxon>Agaricomycotina</taxon>
        <taxon>Tremellomycetes</taxon>
        <taxon>Tremellales</taxon>
        <taxon>Trimorphomycetaceae</taxon>
        <taxon>Saitozyma</taxon>
    </lineage>
</organism>
<name>A0A427YE75_9TREE</name>
<comment type="caution">
    <text evidence="9">The sequence shown here is derived from an EMBL/GenBank/DDBJ whole genome shotgun (WGS) entry which is preliminary data.</text>
</comment>
<dbReference type="Pfam" id="PF26282">
    <property type="entry name" value="Ig_TRAPPC9-Trs120_3rd"/>
    <property type="match status" value="1"/>
</dbReference>
<keyword evidence="2" id="KW-0333">Golgi apparatus</keyword>
<dbReference type="InterPro" id="IPR013935">
    <property type="entry name" value="Trs120_TRAPPC9"/>
</dbReference>
<dbReference type="InterPro" id="IPR058567">
    <property type="entry name" value="Ig_TRAPPC9_Trs120_3rd"/>
</dbReference>
<evidence type="ECO:0000259" key="6">
    <source>
        <dbReference type="Pfam" id="PF26254"/>
    </source>
</evidence>
<reference evidence="9 10" key="1">
    <citation type="submission" date="2018-11" db="EMBL/GenBank/DDBJ databases">
        <title>Genome sequence of Saitozyma podzolica DSM 27192.</title>
        <authorList>
            <person name="Aliyu H."/>
            <person name="Gorte O."/>
            <person name="Ochsenreither K."/>
        </authorList>
    </citation>
    <scope>NUCLEOTIDE SEQUENCE [LARGE SCALE GENOMIC DNA]</scope>
    <source>
        <strain evidence="9 10">DSM 27192</strain>
    </source>
</reference>
<feature type="compositionally biased region" description="Pro residues" evidence="3">
    <location>
        <begin position="324"/>
        <end position="336"/>
    </location>
</feature>
<dbReference type="EMBL" id="RSCD01000014">
    <property type="protein sequence ID" value="RSH89267.1"/>
    <property type="molecule type" value="Genomic_DNA"/>
</dbReference>
<evidence type="ECO:0000256" key="1">
    <source>
        <dbReference type="ARBA" id="ARBA00004555"/>
    </source>
</evidence>
<dbReference type="GO" id="GO:0005802">
    <property type="term" value="C:trans-Golgi network"/>
    <property type="evidence" value="ECO:0007669"/>
    <property type="project" value="TreeGrafter"/>
</dbReference>
<dbReference type="Pfam" id="PF26283">
    <property type="entry name" value="Ig_TRAPPC9-Trs120_4th"/>
    <property type="match status" value="1"/>
</dbReference>
<feature type="region of interest" description="Disordered" evidence="3">
    <location>
        <begin position="166"/>
        <end position="206"/>
    </location>
</feature>
<evidence type="ECO:0000259" key="4">
    <source>
        <dbReference type="Pfam" id="PF08626"/>
    </source>
</evidence>
<evidence type="ECO:0000259" key="7">
    <source>
        <dbReference type="Pfam" id="PF26282"/>
    </source>
</evidence>
<feature type="domain" description="Trs120/TRAPPC9 N-terminal" evidence="4">
    <location>
        <begin position="527"/>
        <end position="584"/>
    </location>
</feature>
<feature type="compositionally biased region" description="Low complexity" evidence="3">
    <location>
        <begin position="170"/>
        <end position="185"/>
    </location>
</feature>
<evidence type="ECO:0000313" key="10">
    <source>
        <dbReference type="Proteomes" id="UP000279259"/>
    </source>
</evidence>
<feature type="domain" description="Trs120/TRAPPC9 first Ig-like" evidence="6">
    <location>
        <begin position="988"/>
        <end position="1174"/>
    </location>
</feature>
<sequence>MGSDKDGMVFQFDPVGLAWVTRRPTAATVATAQSQSQHLDPSTHPLSLFHLARDVVDSCARRPRGLGNSPSRPSRALVSPLLIPVAPDPAPSLIVLHLGATRLHPTELAAAMSAPPRLAPLCDPISLGKLQVLLIPVPIGPDPLPEATYHHWTSLFRRHASLRADELRQRPPSASTSSSSHSRGSGAEHSRSRFLPSSTSTSVSRANTNNHVHLSFPSHPPARHLYPLSLLRLSLFPLIVIGIGIAPQGEAEGYTLDSSSVDLGEVSTPTVPTFSKEVSDRPPVTPTSAFERALAELFPPTSPFPLVRRLVLVPQHLPRSASPIPSPIRSPGPQPPAFGTGSDKDNGDVQYGPAEGAEAWVTKLLGEVVGDVFGELGELATALETPQGLKTLSATLLPSLTSTLPDPNLPEMFPSSSTPTEVTRPRSSTPTGLPHSQSFDRLGSAGMGITLTRALTPGGRPTSVQAPSLPPVTPSAISPAPAPVPIATSSNPFRRSTAISSPFSRTSSAASLPSAGSPSPAPQAAVKYTSATLTGVAGGRLMKVLGDMYLLIGLHGDAIKCYEDGVERSRVVGDVLWEAVAREGRAAAGVGEAWEARDGSDRSQPFSNSPIPVEILAHYLSALACLSRAPLPYPSTILSPSPMAASGSLVIPNASATHAVPVGTGEGLLAFLYTGLSLRIAHFLLVIWSAGGWGSIALSSLMSHSLPRSFPLPHDTAMEGEKNGHTGRRRRRYLSLLSSRSGLTRHSVFAHTAGALGPHHRAMTKPEQLAVHVEAIWLARWLDLPRHEAGITREVVKRIGVMIVEGREETRRRLASGFSHQVHGAHHSMDADAAAASVGLGLGMTVGSAQSVAVRRRESTEGNDAVIRLFERACTIMGVNLLPLPESHSASTSTPATSSNEPEVRPPRFGWPELQVEMIKEGIAVAEALPDPTAVIRLCLSALRSLHPYLNATSQGHLAKMYPQALATVRRRGMNFGAVPWWVPGKVVLSVEIASLATNRLPVEHSAAEIAPGKKDPFLYNPRLKPAEAGTTVLVANEQVDVFVTLSNPFTFDLELADLSLVTTGVPFVTSPLPLILPATSVQTVRVSGLASSAGALQIRGVSARLVDGATTEVLLPVMDDAAKQRTDKRRFRVAAETAKIKRLGLDARFPPTVEPQRESGVPEDRWLECKVVDEQPLVWIKKTNLTHGTVMLYNGETSTIKITLENSSAVPVDFIKLSFDDSTAREAQTLVAEGELSPEQAYELDWDTVNSPVFSWDQTKEVSIPPGGRSTLSVKCLGKVGCTDGSIRIDYGYLNRGDSDVRSFHTRQITFPVLFTVYHTLEINQLDLARLVGPPAAAHAQLSNGGDAHGLTANDGKLSVPLSAATSRPTTPRRGSFVLGEDALRQKLQEESDGRHCLLSIGVRNVYGVPFEVTLTRSNDDGPLVVSRLVPPGATERIIIPLSRLSLPKDVLDKPIPSLTERQYVVDKNKRSALQVKAERELFWYREGLLKRVTATWVEPGSLRGGSLSLREQILSSDMLDVLREDEVEVRLAVSARDGGDVRATEFVDVRVEVVNHLVAFPDCSTFLRANSSSLLWFNCSALLACRPPADKPEQPLVPRIRLEPLSPDSWTSPSPNPRRNVPSFPRHIVFDGVLSTTLPSLSPGATASHVVGAMFLAQGEFAFRAVVDDLQSQDANMEGERVGKVYFSPLLHVHVK</sequence>
<evidence type="ECO:0000256" key="3">
    <source>
        <dbReference type="SAM" id="MobiDB-lite"/>
    </source>
</evidence>
<dbReference type="OrthoDB" id="27962at2759"/>
<feature type="region of interest" description="Disordered" evidence="3">
    <location>
        <begin position="887"/>
        <end position="906"/>
    </location>
</feature>
<dbReference type="Pfam" id="PF26280">
    <property type="entry name" value="Ig_TRAPPC9-Trs120_2nd"/>
    <property type="match status" value="1"/>
</dbReference>
<evidence type="ECO:0000259" key="5">
    <source>
        <dbReference type="Pfam" id="PF26251"/>
    </source>
</evidence>
<dbReference type="Proteomes" id="UP000279259">
    <property type="component" value="Unassembled WGS sequence"/>
</dbReference>
<feature type="compositionally biased region" description="Low complexity" evidence="3">
    <location>
        <begin position="474"/>
        <end position="523"/>
    </location>
</feature>
<dbReference type="InterPro" id="IPR058563">
    <property type="entry name" value="Trs120_TRAPPC9_N"/>
</dbReference>
<evidence type="ECO:0000256" key="2">
    <source>
        <dbReference type="ARBA" id="ARBA00023034"/>
    </source>
</evidence>
<feature type="compositionally biased region" description="Low complexity" evidence="3">
    <location>
        <begin position="887"/>
        <end position="901"/>
    </location>
</feature>
<dbReference type="Pfam" id="PF08626">
    <property type="entry name" value="TRAPPC9-Trs120"/>
    <property type="match status" value="1"/>
</dbReference>
<protein>
    <submittedName>
        <fullName evidence="9">Uncharacterized protein</fullName>
    </submittedName>
</protein>
<dbReference type="PANTHER" id="PTHR21512:SF5">
    <property type="entry name" value="TRAFFICKING PROTEIN PARTICLE COMPLEX SUBUNIT 9"/>
    <property type="match status" value="1"/>
</dbReference>
<feature type="compositionally biased region" description="Polar residues" evidence="3">
    <location>
        <begin position="414"/>
        <end position="439"/>
    </location>
</feature>
<dbReference type="Pfam" id="PF26254">
    <property type="entry name" value="Ig_TRAPPC9-Trs120_1st"/>
    <property type="match status" value="1"/>
</dbReference>
<dbReference type="Pfam" id="PF26251">
    <property type="entry name" value="TPR_TRAPPC9-Trs120"/>
    <property type="match status" value="1"/>
</dbReference>
<accession>A0A427YE75</accession>
<proteinExistence type="predicted"/>
<dbReference type="InterPro" id="IPR058568">
    <property type="entry name" value="Ig_TRAPPC9_Trs120_4th"/>
</dbReference>
<dbReference type="InterPro" id="IPR058565">
    <property type="entry name" value="Ig_TRAPPC9_Trs120_1st"/>
</dbReference>
<feature type="region of interest" description="Disordered" evidence="3">
    <location>
        <begin position="321"/>
        <end position="352"/>
    </location>
</feature>
<feature type="compositionally biased region" description="Polar residues" evidence="3">
    <location>
        <begin position="195"/>
        <end position="206"/>
    </location>
</feature>
<evidence type="ECO:0000259" key="8">
    <source>
        <dbReference type="Pfam" id="PF26283"/>
    </source>
</evidence>
<feature type="domain" description="Trs120/TRAPPC9 TPR region" evidence="5">
    <location>
        <begin position="670"/>
        <end position="972"/>
    </location>
</feature>
<dbReference type="PANTHER" id="PTHR21512">
    <property type="entry name" value="TRAFFICKING PROTEIN PARTICLE COMPLEX SUBUNIT 9"/>
    <property type="match status" value="1"/>
</dbReference>
<feature type="domain" description="Trs120/TRAPPC9 third Ig-like" evidence="7">
    <location>
        <begin position="1386"/>
        <end position="1525"/>
    </location>
</feature>
<evidence type="ECO:0000313" key="9">
    <source>
        <dbReference type="EMBL" id="RSH89267.1"/>
    </source>
</evidence>
<feature type="region of interest" description="Disordered" evidence="3">
    <location>
        <begin position="402"/>
        <end position="523"/>
    </location>
</feature>
<comment type="subcellular location">
    <subcellularLocation>
        <location evidence="1">Golgi apparatus</location>
    </subcellularLocation>
</comment>
<dbReference type="STRING" id="1890683.A0A427YE75"/>
<feature type="domain" description="Trs120/TRAPPC9 fourth Ig-like" evidence="8">
    <location>
        <begin position="1596"/>
        <end position="1676"/>
    </location>
</feature>
<gene>
    <name evidence="9" type="ORF">EHS25_002379</name>
</gene>
<dbReference type="InterPro" id="IPR058564">
    <property type="entry name" value="TPR_TRAPPC9_Trs120"/>
</dbReference>
<keyword evidence="10" id="KW-1185">Reference proteome</keyword>